<protein>
    <submittedName>
        <fullName evidence="5">Putative transcriptional regulator</fullName>
    </submittedName>
</protein>
<dbReference type="Gene3D" id="1.10.4040.10">
    <property type="entry name" value="Penicillinase repressor domain"/>
    <property type="match status" value="1"/>
</dbReference>
<evidence type="ECO:0000256" key="2">
    <source>
        <dbReference type="ARBA" id="ARBA00023015"/>
    </source>
</evidence>
<keyword evidence="2" id="KW-0805">Transcription regulation</keyword>
<proteinExistence type="inferred from homology"/>
<dbReference type="PIRSF" id="PIRSF019455">
    <property type="entry name" value="CopR_AtkY"/>
    <property type="match status" value="1"/>
</dbReference>
<evidence type="ECO:0000313" key="6">
    <source>
        <dbReference type="Proteomes" id="UP000528457"/>
    </source>
</evidence>
<dbReference type="InterPro" id="IPR005650">
    <property type="entry name" value="BlaI_family"/>
</dbReference>
<keyword evidence="4" id="KW-0804">Transcription</keyword>
<dbReference type="GO" id="GO:0003677">
    <property type="term" value="F:DNA binding"/>
    <property type="evidence" value="ECO:0007669"/>
    <property type="project" value="UniProtKB-KW"/>
</dbReference>
<dbReference type="EMBL" id="JACHHT010000002">
    <property type="protein sequence ID" value="MBB6522867.1"/>
    <property type="molecule type" value="Genomic_DNA"/>
</dbReference>
<gene>
    <name evidence="5" type="ORF">HNR48_003152</name>
</gene>
<dbReference type="InParanoid" id="A0A7X0JV63"/>
<dbReference type="AlphaFoldDB" id="A0A7X0JV63"/>
<name>A0A7X0JV63_9GAMM</name>
<dbReference type="Proteomes" id="UP000528457">
    <property type="component" value="Unassembled WGS sequence"/>
</dbReference>
<dbReference type="SUPFAM" id="SSF46785">
    <property type="entry name" value="Winged helix' DNA-binding domain"/>
    <property type="match status" value="1"/>
</dbReference>
<evidence type="ECO:0000256" key="3">
    <source>
        <dbReference type="ARBA" id="ARBA00023125"/>
    </source>
</evidence>
<dbReference type="InterPro" id="IPR036388">
    <property type="entry name" value="WH-like_DNA-bd_sf"/>
</dbReference>
<organism evidence="5 6">
    <name type="scientific">Pseudoteredinibacter isoporae</name>
    <dbReference type="NCBI Taxonomy" id="570281"/>
    <lineage>
        <taxon>Bacteria</taxon>
        <taxon>Pseudomonadati</taxon>
        <taxon>Pseudomonadota</taxon>
        <taxon>Gammaproteobacteria</taxon>
        <taxon>Cellvibrionales</taxon>
        <taxon>Cellvibrionaceae</taxon>
        <taxon>Pseudoteredinibacter</taxon>
    </lineage>
</organism>
<dbReference type="Pfam" id="PF03965">
    <property type="entry name" value="Penicillinase_R"/>
    <property type="match status" value="1"/>
</dbReference>
<comment type="similarity">
    <text evidence="1">Belongs to the BlaI transcriptional regulatory family.</text>
</comment>
<evidence type="ECO:0000313" key="5">
    <source>
        <dbReference type="EMBL" id="MBB6522867.1"/>
    </source>
</evidence>
<dbReference type="Gene3D" id="1.10.10.10">
    <property type="entry name" value="Winged helix-like DNA-binding domain superfamily/Winged helix DNA-binding domain"/>
    <property type="match status" value="1"/>
</dbReference>
<keyword evidence="6" id="KW-1185">Reference proteome</keyword>
<dbReference type="RefSeq" id="WP_166845063.1">
    <property type="nucleotide sequence ID" value="NZ_JAAONY010000002.1"/>
</dbReference>
<evidence type="ECO:0000256" key="1">
    <source>
        <dbReference type="ARBA" id="ARBA00011046"/>
    </source>
</evidence>
<accession>A0A7X0JV63</accession>
<sequence length="132" mass="15182">MNDNIKVTELELRIFQCIWQLDNLATVNSIIEHWPDADAPGYTTVLKTLQKMESKSLVDHQKQGKQHAYFSLVNREEVTAGRLGTIIKRLFSGNKLSFAEYFLQENEFSQSELDELKALIEEKEGGRKNGHK</sequence>
<reference evidence="5 6" key="1">
    <citation type="submission" date="2020-08" db="EMBL/GenBank/DDBJ databases">
        <title>Genomic Encyclopedia of Type Strains, Phase IV (KMG-IV): sequencing the most valuable type-strain genomes for metagenomic binning, comparative biology and taxonomic classification.</title>
        <authorList>
            <person name="Goeker M."/>
        </authorList>
    </citation>
    <scope>NUCLEOTIDE SEQUENCE [LARGE SCALE GENOMIC DNA]</scope>
    <source>
        <strain evidence="5 6">DSM 22368</strain>
    </source>
</reference>
<comment type="caution">
    <text evidence="5">The sequence shown here is derived from an EMBL/GenBank/DDBJ whole genome shotgun (WGS) entry which is preliminary data.</text>
</comment>
<dbReference type="GO" id="GO:0045892">
    <property type="term" value="P:negative regulation of DNA-templated transcription"/>
    <property type="evidence" value="ECO:0007669"/>
    <property type="project" value="InterPro"/>
</dbReference>
<dbReference type="InterPro" id="IPR036390">
    <property type="entry name" value="WH_DNA-bd_sf"/>
</dbReference>
<keyword evidence="3" id="KW-0238">DNA-binding</keyword>
<evidence type="ECO:0000256" key="4">
    <source>
        <dbReference type="ARBA" id="ARBA00023163"/>
    </source>
</evidence>